<organism evidence="1 2">
    <name type="scientific">Pseudoalteromonas luteoviolacea</name>
    <dbReference type="NCBI Taxonomy" id="43657"/>
    <lineage>
        <taxon>Bacteria</taxon>
        <taxon>Pseudomonadati</taxon>
        <taxon>Pseudomonadota</taxon>
        <taxon>Gammaproteobacteria</taxon>
        <taxon>Alteromonadales</taxon>
        <taxon>Pseudoalteromonadaceae</taxon>
        <taxon>Pseudoalteromonas</taxon>
    </lineage>
</organism>
<evidence type="ECO:0000313" key="2">
    <source>
        <dbReference type="Proteomes" id="UP000031327"/>
    </source>
</evidence>
<gene>
    <name evidence="1" type="ORF">JF50_17965</name>
</gene>
<dbReference type="EMBL" id="JWIC01000007">
    <property type="protein sequence ID" value="KID56166.1"/>
    <property type="molecule type" value="Genomic_DNA"/>
</dbReference>
<dbReference type="Proteomes" id="UP000031327">
    <property type="component" value="Unassembled WGS sequence"/>
</dbReference>
<proteinExistence type="predicted"/>
<reference evidence="1 2" key="1">
    <citation type="submission" date="2014-12" db="EMBL/GenBank/DDBJ databases">
        <title>Draft Genome Sequence of Pseudoalteromonas luteoviolacea HI1.</title>
        <authorList>
            <person name="Asahina A.Y."/>
            <person name="Hadfield M.G."/>
        </authorList>
    </citation>
    <scope>NUCLEOTIDE SEQUENCE [LARGE SCALE GENOMIC DNA]</scope>
    <source>
        <strain evidence="1 2">HI1</strain>
    </source>
</reference>
<name>A0A0C1Q6C7_9GAMM</name>
<evidence type="ECO:0000313" key="1">
    <source>
        <dbReference type="EMBL" id="KID56166.1"/>
    </source>
</evidence>
<sequence>MNFQIKYSIKMHENLAVQKSLLYAIFAKSSERSLHSKPFFRSGIMLAHDAVTSYLLEPIFDNL</sequence>
<accession>A0A0C1Q6C7</accession>
<dbReference type="AlphaFoldDB" id="A0A0C1Q6C7"/>
<comment type="caution">
    <text evidence="1">The sequence shown here is derived from an EMBL/GenBank/DDBJ whole genome shotgun (WGS) entry which is preliminary data.</text>
</comment>
<protein>
    <submittedName>
        <fullName evidence="1">Uncharacterized protein</fullName>
    </submittedName>
</protein>